<reference evidence="1" key="1">
    <citation type="submission" date="2018-10" db="EMBL/GenBank/DDBJ databases">
        <authorList>
            <person name="Shneider M.M."/>
            <person name="Kabilov M.R."/>
            <person name="Miroshnikov K.A."/>
        </authorList>
    </citation>
    <scope>NUCLEOTIDE SEQUENCE [LARGE SCALE GENOMIC DNA]</scope>
</reference>
<evidence type="ECO:0000313" key="1">
    <source>
        <dbReference type="EMBL" id="AZF88065.1"/>
    </source>
</evidence>
<dbReference type="Proteomes" id="UP000276370">
    <property type="component" value="Segment"/>
</dbReference>
<evidence type="ECO:0000313" key="2">
    <source>
        <dbReference type="Proteomes" id="UP000276370"/>
    </source>
</evidence>
<gene>
    <name evidence="1" type="ORF">Arno160_gp03</name>
</gene>
<protein>
    <submittedName>
        <fullName evidence="1">Uncharacterized protein</fullName>
    </submittedName>
</protein>
<name>A0A3G8F1U1_9CAUD</name>
<proteinExistence type="predicted"/>
<organism evidence="1 2">
    <name type="scientific">Pectobacterium phage Arno160</name>
    <dbReference type="NCBI Taxonomy" id="2488835"/>
    <lineage>
        <taxon>Viruses</taxon>
        <taxon>Duplodnaviria</taxon>
        <taxon>Heunggongvirae</taxon>
        <taxon>Uroviricota</taxon>
        <taxon>Caudoviricetes</taxon>
        <taxon>Autographivirales</taxon>
        <taxon>Autonotataviridae</taxon>
        <taxon>Melnykvirinae</taxon>
        <taxon>Wanjuvirus</taxon>
        <taxon>Wanjuvirus arno160</taxon>
    </lineage>
</organism>
<sequence length="127" mass="14617">MPKPLVHSQAVYSISPNGVLVMNENLKDFLRAWLDWSNALMEGVELDTPYEFRKEFGLCDNVGTYEAAHPGCNIRYELSALLDHCPFPFGAADYMMRYHTYSQHKCPLRRASVKKHLDAYEELLCKS</sequence>
<accession>A0A3G8F1U1</accession>
<dbReference type="EMBL" id="MK053931">
    <property type="protein sequence ID" value="AZF88065.1"/>
    <property type="molecule type" value="Genomic_DNA"/>
</dbReference>
<keyword evidence="2" id="KW-1185">Reference proteome</keyword>